<dbReference type="AlphaFoldDB" id="A0A2G8S3S9"/>
<evidence type="ECO:0000313" key="1">
    <source>
        <dbReference type="EMBL" id="PIL28429.1"/>
    </source>
</evidence>
<dbReference type="Proteomes" id="UP000230002">
    <property type="component" value="Unassembled WGS sequence"/>
</dbReference>
<dbReference type="EMBL" id="AYKW01000023">
    <property type="protein sequence ID" value="PIL28429.1"/>
    <property type="molecule type" value="Genomic_DNA"/>
</dbReference>
<gene>
    <name evidence="1" type="ORF">GSI_08463</name>
</gene>
<name>A0A2G8S3S9_9APHY</name>
<organism evidence="1 2">
    <name type="scientific">Ganoderma sinense ZZ0214-1</name>
    <dbReference type="NCBI Taxonomy" id="1077348"/>
    <lineage>
        <taxon>Eukaryota</taxon>
        <taxon>Fungi</taxon>
        <taxon>Dikarya</taxon>
        <taxon>Basidiomycota</taxon>
        <taxon>Agaricomycotina</taxon>
        <taxon>Agaricomycetes</taxon>
        <taxon>Polyporales</taxon>
        <taxon>Polyporaceae</taxon>
        <taxon>Ganoderma</taxon>
    </lineage>
</organism>
<protein>
    <submittedName>
        <fullName evidence="1">Uncharacterized protein</fullName>
    </submittedName>
</protein>
<sequence length="90" mass="9645">MSPHWGFHPLLCDSAWITHDGAAVPVIVTGGLTDTSHPFLNDAEAGYGVEIQVTENNGHNALLQYTIELSYPDPRTSTPYVKLLGVPGTA</sequence>
<evidence type="ECO:0000313" key="2">
    <source>
        <dbReference type="Proteomes" id="UP000230002"/>
    </source>
</evidence>
<reference evidence="1 2" key="1">
    <citation type="journal article" date="2015" name="Sci. Rep.">
        <title>Chromosome-level genome map provides insights into diverse defense mechanisms in the medicinal fungus Ganoderma sinense.</title>
        <authorList>
            <person name="Zhu Y."/>
            <person name="Xu J."/>
            <person name="Sun C."/>
            <person name="Zhou S."/>
            <person name="Xu H."/>
            <person name="Nelson D.R."/>
            <person name="Qian J."/>
            <person name="Song J."/>
            <person name="Luo H."/>
            <person name="Xiang L."/>
            <person name="Li Y."/>
            <person name="Xu Z."/>
            <person name="Ji A."/>
            <person name="Wang L."/>
            <person name="Lu S."/>
            <person name="Hayward A."/>
            <person name="Sun W."/>
            <person name="Li X."/>
            <person name="Schwartz D.C."/>
            <person name="Wang Y."/>
            <person name="Chen S."/>
        </authorList>
    </citation>
    <scope>NUCLEOTIDE SEQUENCE [LARGE SCALE GENOMIC DNA]</scope>
    <source>
        <strain evidence="1 2">ZZ0214-1</strain>
    </source>
</reference>
<accession>A0A2G8S3S9</accession>
<comment type="caution">
    <text evidence="1">The sequence shown here is derived from an EMBL/GenBank/DDBJ whole genome shotgun (WGS) entry which is preliminary data.</text>
</comment>
<keyword evidence="2" id="KW-1185">Reference proteome</keyword>
<proteinExistence type="predicted"/>